<dbReference type="InterPro" id="IPR027214">
    <property type="entry name" value="Cystatin"/>
</dbReference>
<dbReference type="PANTHER" id="PTHR11413:SF116">
    <property type="entry name" value="MULTICYSTATIN"/>
    <property type="match status" value="1"/>
</dbReference>
<keyword evidence="1 3" id="KW-0646">Protease inhibitor</keyword>
<dbReference type="EMBL" id="CACSLK010000214">
    <property type="protein sequence ID" value="CAA0805933.1"/>
    <property type="molecule type" value="Genomic_DNA"/>
</dbReference>
<keyword evidence="6" id="KW-1185">Reference proteome</keyword>
<dbReference type="GO" id="GO:0004869">
    <property type="term" value="F:cysteine-type endopeptidase inhibitor activity"/>
    <property type="evidence" value="ECO:0007669"/>
    <property type="project" value="UniProtKB-KW"/>
</dbReference>
<dbReference type="InterPro" id="IPR018073">
    <property type="entry name" value="Prot_inh_cystat_CS"/>
</dbReference>
<name>A0A9N7R005_STRHE</name>
<proteinExistence type="inferred from homology"/>
<feature type="domain" description="Cystatin" evidence="4">
    <location>
        <begin position="3"/>
        <end position="94"/>
    </location>
</feature>
<dbReference type="AlphaFoldDB" id="A0A9N7R005"/>
<comment type="caution">
    <text evidence="5">The sequence shown here is derived from an EMBL/GenBank/DDBJ whole genome shotgun (WGS) entry which is preliminary data.</text>
</comment>
<evidence type="ECO:0000313" key="5">
    <source>
        <dbReference type="EMBL" id="CAA0805933.1"/>
    </source>
</evidence>
<dbReference type="Proteomes" id="UP001153555">
    <property type="component" value="Unassembled WGS sequence"/>
</dbReference>
<evidence type="ECO:0000256" key="3">
    <source>
        <dbReference type="RuleBase" id="RU362130"/>
    </source>
</evidence>
<keyword evidence="2 3" id="KW-0789">Thiol protease inhibitor</keyword>
<dbReference type="PANTHER" id="PTHR11413">
    <property type="entry name" value="CYSTATIN FAMILY MEMBER"/>
    <property type="match status" value="1"/>
</dbReference>
<gene>
    <name evidence="5" type="ORF">SHERM_00841</name>
</gene>
<dbReference type="Pfam" id="PF16845">
    <property type="entry name" value="SQAPI"/>
    <property type="match status" value="1"/>
</dbReference>
<sequence>MDDECGAIVNMPPGSENSLEIYELARFAVAHHNHNQNALLEYKKVTNVKTQLVAGLLYYITLEAEEDGRNKVYEAKVWIRPWMKFKSLTEFKRRSCYIYQPAAATTADWSHCHISCPTVAYPFSDADEFLGFRRLNFRLARGRLCEKDVGGSGTDFGRSGFQVVTEESVHGGGTADI</sequence>
<dbReference type="Gene3D" id="3.10.450.10">
    <property type="match status" value="1"/>
</dbReference>
<protein>
    <recommendedName>
        <fullName evidence="3">Cysteine proteinase inhibitor</fullName>
    </recommendedName>
</protein>
<accession>A0A9N7R005</accession>
<reference evidence="5" key="1">
    <citation type="submission" date="2019-12" db="EMBL/GenBank/DDBJ databases">
        <authorList>
            <person name="Scholes J."/>
        </authorList>
    </citation>
    <scope>NUCLEOTIDE SEQUENCE</scope>
</reference>
<evidence type="ECO:0000256" key="1">
    <source>
        <dbReference type="ARBA" id="ARBA00022690"/>
    </source>
</evidence>
<evidence type="ECO:0000256" key="2">
    <source>
        <dbReference type="ARBA" id="ARBA00022704"/>
    </source>
</evidence>
<dbReference type="SUPFAM" id="SSF54403">
    <property type="entry name" value="Cystatin/monellin"/>
    <property type="match status" value="1"/>
</dbReference>
<dbReference type="InterPro" id="IPR046350">
    <property type="entry name" value="Cystatin_sf"/>
</dbReference>
<evidence type="ECO:0000313" key="6">
    <source>
        <dbReference type="Proteomes" id="UP001153555"/>
    </source>
</evidence>
<organism evidence="5 6">
    <name type="scientific">Striga hermonthica</name>
    <name type="common">Purple witchweed</name>
    <name type="synonym">Buchnera hermonthica</name>
    <dbReference type="NCBI Taxonomy" id="68872"/>
    <lineage>
        <taxon>Eukaryota</taxon>
        <taxon>Viridiplantae</taxon>
        <taxon>Streptophyta</taxon>
        <taxon>Embryophyta</taxon>
        <taxon>Tracheophyta</taxon>
        <taxon>Spermatophyta</taxon>
        <taxon>Magnoliopsida</taxon>
        <taxon>eudicotyledons</taxon>
        <taxon>Gunneridae</taxon>
        <taxon>Pentapetalae</taxon>
        <taxon>asterids</taxon>
        <taxon>lamiids</taxon>
        <taxon>Lamiales</taxon>
        <taxon>Orobanchaceae</taxon>
        <taxon>Buchnereae</taxon>
        <taxon>Striga</taxon>
    </lineage>
</organism>
<dbReference type="SMART" id="SM00043">
    <property type="entry name" value="CY"/>
    <property type="match status" value="1"/>
</dbReference>
<dbReference type="InterPro" id="IPR000010">
    <property type="entry name" value="Cystatin_dom"/>
</dbReference>
<dbReference type="OrthoDB" id="1908104at2759"/>
<dbReference type="CDD" id="cd00042">
    <property type="entry name" value="CY"/>
    <property type="match status" value="1"/>
</dbReference>
<dbReference type="PROSITE" id="PS00287">
    <property type="entry name" value="CYSTATIN"/>
    <property type="match status" value="1"/>
</dbReference>
<comment type="similarity">
    <text evidence="3">Belongs to the cystatin family. Phytocystatin subfamily.</text>
</comment>
<evidence type="ECO:0000259" key="4">
    <source>
        <dbReference type="SMART" id="SM00043"/>
    </source>
</evidence>